<feature type="signal peptide" evidence="2">
    <location>
        <begin position="1"/>
        <end position="18"/>
    </location>
</feature>
<keyword evidence="2" id="KW-0732">Signal</keyword>
<name>A0AA36NBV7_9DINO</name>
<feature type="region of interest" description="Disordered" evidence="1">
    <location>
        <begin position="20"/>
        <end position="42"/>
    </location>
</feature>
<protein>
    <submittedName>
        <fullName evidence="3">Uncharacterized protein</fullName>
    </submittedName>
</protein>
<evidence type="ECO:0000256" key="2">
    <source>
        <dbReference type="SAM" id="SignalP"/>
    </source>
</evidence>
<evidence type="ECO:0000256" key="1">
    <source>
        <dbReference type="SAM" id="MobiDB-lite"/>
    </source>
</evidence>
<organism evidence="3 4">
    <name type="scientific">Effrenium voratum</name>
    <dbReference type="NCBI Taxonomy" id="2562239"/>
    <lineage>
        <taxon>Eukaryota</taxon>
        <taxon>Sar</taxon>
        <taxon>Alveolata</taxon>
        <taxon>Dinophyceae</taxon>
        <taxon>Suessiales</taxon>
        <taxon>Symbiodiniaceae</taxon>
        <taxon>Effrenium</taxon>
    </lineage>
</organism>
<gene>
    <name evidence="3" type="ORF">EVOR1521_LOCUS28558</name>
</gene>
<comment type="caution">
    <text evidence="3">The sequence shown here is derived from an EMBL/GenBank/DDBJ whole genome shotgun (WGS) entry which is preliminary data.</text>
</comment>
<keyword evidence="4" id="KW-1185">Reference proteome</keyword>
<evidence type="ECO:0000313" key="4">
    <source>
        <dbReference type="Proteomes" id="UP001178507"/>
    </source>
</evidence>
<reference evidence="3" key="1">
    <citation type="submission" date="2023-08" db="EMBL/GenBank/DDBJ databases">
        <authorList>
            <person name="Chen Y."/>
            <person name="Shah S."/>
            <person name="Dougan E. K."/>
            <person name="Thang M."/>
            <person name="Chan C."/>
        </authorList>
    </citation>
    <scope>NUCLEOTIDE SEQUENCE</scope>
</reference>
<proteinExistence type="predicted"/>
<dbReference type="AlphaFoldDB" id="A0AA36NBV7"/>
<feature type="chain" id="PRO_5041300062" evidence="2">
    <location>
        <begin position="19"/>
        <end position="247"/>
    </location>
</feature>
<dbReference type="Proteomes" id="UP001178507">
    <property type="component" value="Unassembled WGS sequence"/>
</dbReference>
<sequence>MALHSVLSLGIGVGSASAASHKSVEEGHAPKSQPEGPAAPPSLFDTLLGPDTQDDEVFIEEYAGPVELTIHSLADTMTELEVSCDAEIEDVKNRAAQRLVRGLSHWRWLRRFGLKTSSLQVLPGNGTVKSCQLSHRSRLLLMGKSRLYAPKDVHVSAMLVYARLAEKKFVLAKPQTLRENEDLLLRLDTEEYEGTLNSVPIPGGALGRFKTLPVGSKADKPDRQQVAKDQVREIFIPLSRVRRYLTG</sequence>
<dbReference type="EMBL" id="CAUJNA010003639">
    <property type="protein sequence ID" value="CAJ1406655.1"/>
    <property type="molecule type" value="Genomic_DNA"/>
</dbReference>
<accession>A0AA36NBV7</accession>
<evidence type="ECO:0000313" key="3">
    <source>
        <dbReference type="EMBL" id="CAJ1406655.1"/>
    </source>
</evidence>